<accession>A0A1M6KWX5</accession>
<dbReference type="AlphaFoldDB" id="A0A1M6KWX5"/>
<reference evidence="1 2" key="1">
    <citation type="submission" date="2016-11" db="EMBL/GenBank/DDBJ databases">
        <authorList>
            <person name="Jaros S."/>
            <person name="Januszkiewicz K."/>
            <person name="Wedrychowicz H."/>
        </authorList>
    </citation>
    <scope>NUCLEOTIDE SEQUENCE [LARGE SCALE GENOMIC DNA]</scope>
    <source>
        <strain evidence="1 2">LMG 20594</strain>
    </source>
</reference>
<dbReference type="STRING" id="169427.SAMN05192548_1004137"/>
<gene>
    <name evidence="1" type="ORF">SAMN05192548_1004137</name>
</gene>
<dbReference type="Proteomes" id="UP000184395">
    <property type="component" value="Unassembled WGS sequence"/>
</dbReference>
<name>A0A1M6KWX5_9BURK</name>
<evidence type="ECO:0000313" key="1">
    <source>
        <dbReference type="EMBL" id="SHJ63467.1"/>
    </source>
</evidence>
<sequence length="81" mass="9017">MRTSASYLSGRTQKTESDWAPFFCACRAHITAWRLANGTMPHTADHTPRAADAPISQCYTARTIHVVYPQQAGRHRASSLE</sequence>
<evidence type="ECO:0000313" key="2">
    <source>
        <dbReference type="Proteomes" id="UP000184395"/>
    </source>
</evidence>
<protein>
    <submittedName>
        <fullName evidence="1">Uncharacterized protein</fullName>
    </submittedName>
</protein>
<proteinExistence type="predicted"/>
<dbReference type="EMBL" id="FRAB01000004">
    <property type="protein sequence ID" value="SHJ63467.1"/>
    <property type="molecule type" value="Genomic_DNA"/>
</dbReference>
<organism evidence="1 2">
    <name type="scientific">Paraburkholderia terricola</name>
    <dbReference type="NCBI Taxonomy" id="169427"/>
    <lineage>
        <taxon>Bacteria</taxon>
        <taxon>Pseudomonadati</taxon>
        <taxon>Pseudomonadota</taxon>
        <taxon>Betaproteobacteria</taxon>
        <taxon>Burkholderiales</taxon>
        <taxon>Burkholderiaceae</taxon>
        <taxon>Paraburkholderia</taxon>
    </lineage>
</organism>